<comment type="caution">
    <text evidence="8">The sequence shown here is derived from an EMBL/GenBank/DDBJ whole genome shotgun (WGS) entry which is preliminary data.</text>
</comment>
<organism evidence="8 9">
    <name type="scientific">Pseudomonas oryzihabitans</name>
    <dbReference type="NCBI Taxonomy" id="47885"/>
    <lineage>
        <taxon>Bacteria</taxon>
        <taxon>Pseudomonadati</taxon>
        <taxon>Pseudomonadota</taxon>
        <taxon>Gammaproteobacteria</taxon>
        <taxon>Pseudomonadales</taxon>
        <taxon>Pseudomonadaceae</taxon>
        <taxon>Pseudomonas</taxon>
    </lineage>
</organism>
<evidence type="ECO:0000256" key="6">
    <source>
        <dbReference type="SAM" id="SignalP"/>
    </source>
</evidence>
<evidence type="ECO:0000313" key="9">
    <source>
        <dbReference type="Proteomes" id="UP000078356"/>
    </source>
</evidence>
<keyword evidence="6" id="KW-0732">Signal</keyword>
<evidence type="ECO:0000256" key="2">
    <source>
        <dbReference type="ARBA" id="ARBA00022679"/>
    </source>
</evidence>
<keyword evidence="3" id="KW-0949">S-adenosyl-L-methionine</keyword>
<name>A0A178LEV8_9PSED</name>
<keyword evidence="2" id="KW-0808">Transferase</keyword>
<dbReference type="PANTHER" id="PTHR21392">
    <property type="entry name" value="TRNA-URIDINE AMINOCARBOXYPROPYLTRANSFERASE 2"/>
    <property type="match status" value="1"/>
</dbReference>
<dbReference type="OrthoDB" id="268835at2"/>
<protein>
    <recommendedName>
        <fullName evidence="1">tRNA-uridine aminocarboxypropyltransferase</fullName>
        <ecNumber evidence="1">2.5.1.25</ecNumber>
    </recommendedName>
</protein>
<evidence type="ECO:0000256" key="5">
    <source>
        <dbReference type="ARBA" id="ARBA00034489"/>
    </source>
</evidence>
<accession>A0A178LEV8</accession>
<evidence type="ECO:0000256" key="1">
    <source>
        <dbReference type="ARBA" id="ARBA00012386"/>
    </source>
</evidence>
<dbReference type="EMBL" id="LWCR01000017">
    <property type="protein sequence ID" value="OAN29179.1"/>
    <property type="molecule type" value="Genomic_DNA"/>
</dbReference>
<evidence type="ECO:0000313" key="8">
    <source>
        <dbReference type="EMBL" id="OAN29179.1"/>
    </source>
</evidence>
<dbReference type="InterPro" id="IPR039262">
    <property type="entry name" value="DTWD2/TAPT"/>
</dbReference>
<dbReference type="RefSeq" id="WP_064308047.1">
    <property type="nucleotide sequence ID" value="NZ_LWCR01000017.1"/>
</dbReference>
<dbReference type="AlphaFoldDB" id="A0A178LEV8"/>
<sequence length="203" mass="21853">MSRPACARCQRPLSLCLCALIPALANRTRVLLLQHPSERRHPLNTARLAALGLGNAQLEIGETFADLPLWLADHDAWLLFPGPEAVTVDLLPPAAVTEVPRLLVIPDGTWRKARLLLHANPLLAALPRLTLPPGAPSRYRVRKAPAPDALSTVEAVVAALNALEAPRRFDALLAPFEALIDGQIAAMGPETFARNHGGAEPRD</sequence>
<evidence type="ECO:0000256" key="4">
    <source>
        <dbReference type="ARBA" id="ARBA00022694"/>
    </source>
</evidence>
<keyword evidence="4" id="KW-0819">tRNA processing</keyword>
<comment type="similarity">
    <text evidence="5">Belongs to the TDD superfamily. DTWD2 family.</text>
</comment>
<evidence type="ECO:0000256" key="3">
    <source>
        <dbReference type="ARBA" id="ARBA00022691"/>
    </source>
</evidence>
<dbReference type="Proteomes" id="UP000078356">
    <property type="component" value="Unassembled WGS sequence"/>
</dbReference>
<feature type="chain" id="PRO_5008090990" description="tRNA-uridine aminocarboxypropyltransferase" evidence="6">
    <location>
        <begin position="26"/>
        <end position="203"/>
    </location>
</feature>
<dbReference type="GO" id="GO:0016432">
    <property type="term" value="F:tRNA-uridine aminocarboxypropyltransferase activity"/>
    <property type="evidence" value="ECO:0007669"/>
    <property type="project" value="UniProtKB-EC"/>
</dbReference>
<evidence type="ECO:0000259" key="7">
    <source>
        <dbReference type="SMART" id="SM01144"/>
    </source>
</evidence>
<feature type="signal peptide" evidence="6">
    <location>
        <begin position="1"/>
        <end position="25"/>
    </location>
</feature>
<dbReference type="EC" id="2.5.1.25" evidence="1"/>
<dbReference type="GO" id="GO:0008033">
    <property type="term" value="P:tRNA processing"/>
    <property type="evidence" value="ECO:0007669"/>
    <property type="project" value="UniProtKB-KW"/>
</dbReference>
<dbReference type="PANTHER" id="PTHR21392:SF0">
    <property type="entry name" value="TRNA-URIDINE AMINOCARBOXYPROPYLTRANSFERASE 2"/>
    <property type="match status" value="1"/>
</dbReference>
<reference evidence="8 9" key="1">
    <citation type="submission" date="2016-04" db="EMBL/GenBank/DDBJ databases">
        <title>Draft Genome Sequences of Staphylococcus capitis Strain H36, S. capitis Strain H65, S. cohnii Strain H62, S. hominis Strain H69, Mycobacterium iranicum Strain H39, Plantibacter sp. Strain H53, Pseudomonas oryzihabitans Strain H72, and Microbacterium sp. Strain H83, isolated from residential settings.</title>
        <authorList>
            <person name="Lymperopoulou D."/>
            <person name="Adams R.I."/>
            <person name="Lindow S."/>
            <person name="Coil D.A."/>
            <person name="Jospin G."/>
            <person name="Eisen J.A."/>
        </authorList>
    </citation>
    <scope>NUCLEOTIDE SEQUENCE [LARGE SCALE GENOMIC DNA]</scope>
    <source>
        <strain evidence="8 9">H72</strain>
    </source>
</reference>
<dbReference type="SMART" id="SM01144">
    <property type="entry name" value="DTW"/>
    <property type="match status" value="1"/>
</dbReference>
<proteinExistence type="inferred from homology"/>
<dbReference type="InterPro" id="IPR005636">
    <property type="entry name" value="DTW"/>
</dbReference>
<dbReference type="Pfam" id="PF03942">
    <property type="entry name" value="DTW"/>
    <property type="match status" value="1"/>
</dbReference>
<gene>
    <name evidence="8" type="ORF">A4V15_18920</name>
</gene>
<feature type="domain" description="DTW" evidence="7">
    <location>
        <begin position="2"/>
        <end position="188"/>
    </location>
</feature>